<organism evidence="1 2">
    <name type="scientific">Chiloscyllium punctatum</name>
    <name type="common">Brownbanded bambooshark</name>
    <name type="synonym">Hemiscyllium punctatum</name>
    <dbReference type="NCBI Taxonomy" id="137246"/>
    <lineage>
        <taxon>Eukaryota</taxon>
        <taxon>Metazoa</taxon>
        <taxon>Chordata</taxon>
        <taxon>Craniata</taxon>
        <taxon>Vertebrata</taxon>
        <taxon>Chondrichthyes</taxon>
        <taxon>Elasmobranchii</taxon>
        <taxon>Galeomorphii</taxon>
        <taxon>Galeoidea</taxon>
        <taxon>Orectolobiformes</taxon>
        <taxon>Hemiscylliidae</taxon>
        <taxon>Chiloscyllium</taxon>
    </lineage>
</organism>
<sequence length="69" mass="7763">MPLKGSGCPAMMMCRLLLYFKNPLSRQAGRWPDHDSCCLVLCADVVTVCTTNRYATETICNCCVYFFSL</sequence>
<reference evidence="1 2" key="1">
    <citation type="journal article" date="2018" name="Nat. Ecol. Evol.">
        <title>Shark genomes provide insights into elasmobranch evolution and the origin of vertebrates.</title>
        <authorList>
            <person name="Hara Y"/>
            <person name="Yamaguchi K"/>
            <person name="Onimaru K"/>
            <person name="Kadota M"/>
            <person name="Koyanagi M"/>
            <person name="Keeley SD"/>
            <person name="Tatsumi K"/>
            <person name="Tanaka K"/>
            <person name="Motone F"/>
            <person name="Kageyama Y"/>
            <person name="Nozu R"/>
            <person name="Adachi N"/>
            <person name="Nishimura O"/>
            <person name="Nakagawa R"/>
            <person name="Tanegashima C"/>
            <person name="Kiyatake I"/>
            <person name="Matsumoto R"/>
            <person name="Murakumo K"/>
            <person name="Nishida K"/>
            <person name="Terakita A"/>
            <person name="Kuratani S"/>
            <person name="Sato K"/>
            <person name="Hyodo S Kuraku.S."/>
        </authorList>
    </citation>
    <scope>NUCLEOTIDE SEQUENCE [LARGE SCALE GENOMIC DNA]</scope>
</reference>
<dbReference type="AlphaFoldDB" id="A0A401T7G8"/>
<gene>
    <name evidence="1" type="ORF">chiPu_0017070</name>
</gene>
<protein>
    <submittedName>
        <fullName evidence="1">Uncharacterized protein</fullName>
    </submittedName>
</protein>
<keyword evidence="2" id="KW-1185">Reference proteome</keyword>
<dbReference type="EMBL" id="BEZZ01001207">
    <property type="protein sequence ID" value="GCC38555.1"/>
    <property type="molecule type" value="Genomic_DNA"/>
</dbReference>
<name>A0A401T7G8_CHIPU</name>
<dbReference type="Proteomes" id="UP000287033">
    <property type="component" value="Unassembled WGS sequence"/>
</dbReference>
<proteinExistence type="predicted"/>
<evidence type="ECO:0000313" key="2">
    <source>
        <dbReference type="Proteomes" id="UP000287033"/>
    </source>
</evidence>
<accession>A0A401T7G8</accession>
<evidence type="ECO:0000313" key="1">
    <source>
        <dbReference type="EMBL" id="GCC38555.1"/>
    </source>
</evidence>
<comment type="caution">
    <text evidence="1">The sequence shown here is derived from an EMBL/GenBank/DDBJ whole genome shotgun (WGS) entry which is preliminary data.</text>
</comment>